<dbReference type="InterPro" id="IPR032675">
    <property type="entry name" value="LRR_dom_sf"/>
</dbReference>
<dbReference type="PANTHER" id="PTHR34145">
    <property type="entry name" value="OS02G0105600 PROTEIN"/>
    <property type="match status" value="1"/>
</dbReference>
<reference evidence="3" key="2">
    <citation type="submission" date="2025-08" db="UniProtKB">
        <authorList>
            <consortium name="RefSeq"/>
        </authorList>
    </citation>
    <scope>IDENTIFICATION</scope>
</reference>
<accession>A0AB32W545</accession>
<reference evidence="2" key="1">
    <citation type="journal article" date="1997" name="Nucleic Acids Res.">
        <title>tRNAscan-SE: a program for improved detection of transfer RNA genes in genomic sequence.</title>
        <authorList>
            <person name="Lowe T.M."/>
            <person name="Eddy S.R."/>
        </authorList>
    </citation>
    <scope>NUCLEOTIDE SEQUENCE [LARGE SCALE GENOMIC DNA]</scope>
    <source>
        <strain evidence="2">r\B97-61/B2</strain>
    </source>
</reference>
<organism evidence="2 3">
    <name type="scientific">Theobroma cacao</name>
    <name type="common">Cacao</name>
    <name type="synonym">Cocoa</name>
    <dbReference type="NCBI Taxonomy" id="3641"/>
    <lineage>
        <taxon>Eukaryota</taxon>
        <taxon>Viridiplantae</taxon>
        <taxon>Streptophyta</taxon>
        <taxon>Embryophyta</taxon>
        <taxon>Tracheophyta</taxon>
        <taxon>Spermatophyta</taxon>
        <taxon>Magnoliopsida</taxon>
        <taxon>eudicotyledons</taxon>
        <taxon>Gunneridae</taxon>
        <taxon>Pentapetalae</taxon>
        <taxon>rosids</taxon>
        <taxon>malvids</taxon>
        <taxon>Malvales</taxon>
        <taxon>Malvaceae</taxon>
        <taxon>Byttnerioideae</taxon>
        <taxon>Theobroma</taxon>
    </lineage>
</organism>
<dbReference type="RefSeq" id="XP_017972675.1">
    <property type="nucleotide sequence ID" value="XM_018117186.1"/>
</dbReference>
<evidence type="ECO:0000313" key="3">
    <source>
        <dbReference type="RefSeq" id="XP_017972675.1"/>
    </source>
</evidence>
<evidence type="ECO:0000259" key="1">
    <source>
        <dbReference type="SMART" id="SM00579"/>
    </source>
</evidence>
<dbReference type="Pfam" id="PF23622">
    <property type="entry name" value="LRR_At1g61320_AtMIF1"/>
    <property type="match status" value="1"/>
</dbReference>
<evidence type="ECO:0000313" key="2">
    <source>
        <dbReference type="Proteomes" id="UP000694886"/>
    </source>
</evidence>
<dbReference type="Proteomes" id="UP000694886">
    <property type="component" value="Chromosome 1"/>
</dbReference>
<dbReference type="AlphaFoldDB" id="A0AB32W545"/>
<feature type="domain" description="FBD" evidence="1">
    <location>
        <begin position="294"/>
        <end position="385"/>
    </location>
</feature>
<sequence length="385" mass="44271">MDEGTCSNPDHQEFVVKEKRMAGAVTTLVLSAMRKNVKVLHLDFVGYGPAEPNASYRLPKDVYSRGECLRELKLTACEINSRAQIQLRSLKKLLLDQVLQDDNIMDRILSGCSVLEELSLLDCHGLSRQAFRNPSSKSLAVKIWYERQRLEISCPNIVSLDLSGEIDYVDLVDVSSVACDSLFYDTFSTSSFCDLVYSFPSVCSKAFNTLQPANLSFEWKYLELKLIQMKWHHPVISYLLRSSPLLETLDLYICPKWPDKVKYEAPFGEYLYNMLQEQYHDNGGFWSSQEGTFHCLEHHLKTVRICGDVRELYVIQFIEFLLKNALVLEKLMISTKKTFQPTQLHAFSRAIAHPKDVFSTEKWLEVFQKLCSLPRASRSAVILFY</sequence>
<dbReference type="SUPFAM" id="SSF52047">
    <property type="entry name" value="RNI-like"/>
    <property type="match status" value="1"/>
</dbReference>
<dbReference type="InterPro" id="IPR053772">
    <property type="entry name" value="At1g61320/At1g61330-like"/>
</dbReference>
<gene>
    <name evidence="3" type="primary">LOC18612091</name>
</gene>
<dbReference type="SMART" id="SM00579">
    <property type="entry name" value="FBD"/>
    <property type="match status" value="1"/>
</dbReference>
<dbReference type="PANTHER" id="PTHR34145:SF28">
    <property type="entry name" value="F-BOX DOMAIN-CONTAINING PROTEIN"/>
    <property type="match status" value="1"/>
</dbReference>
<name>A0AB32W545_THECC</name>
<proteinExistence type="predicted"/>
<dbReference type="Gene3D" id="3.80.10.10">
    <property type="entry name" value="Ribonuclease Inhibitor"/>
    <property type="match status" value="1"/>
</dbReference>
<dbReference type="InterPro" id="IPR055357">
    <property type="entry name" value="LRR_At1g61320_AtMIF1"/>
</dbReference>
<protein>
    <submittedName>
        <fullName evidence="3">Uncharacterized protein LOC18612091</fullName>
    </submittedName>
</protein>
<dbReference type="KEGG" id="tcc:18612091"/>
<dbReference type="InterPro" id="IPR006566">
    <property type="entry name" value="FBD"/>
</dbReference>
<dbReference type="GeneID" id="18612091"/>
<dbReference type="Gramene" id="Tc01v2_t013170.1">
    <property type="protein sequence ID" value="Tc01v2_p013170.1"/>
    <property type="gene ID" value="Tc01v2_g013170"/>
</dbReference>